<comment type="caution">
    <text evidence="2">The sequence shown here is derived from an EMBL/GenBank/DDBJ whole genome shotgun (WGS) entry which is preliminary data.</text>
</comment>
<dbReference type="EMBL" id="DWVY01000007">
    <property type="protein sequence ID" value="HJC73714.1"/>
    <property type="molecule type" value="Genomic_DNA"/>
</dbReference>
<accession>A0A9D2Q840</accession>
<feature type="compositionally biased region" description="Acidic residues" evidence="1">
    <location>
        <begin position="114"/>
        <end position="125"/>
    </location>
</feature>
<reference evidence="2" key="2">
    <citation type="submission" date="2021-04" db="EMBL/GenBank/DDBJ databases">
        <authorList>
            <person name="Gilroy R."/>
        </authorList>
    </citation>
    <scope>NUCLEOTIDE SEQUENCE</scope>
    <source>
        <strain evidence="2">CHK196-7946</strain>
    </source>
</reference>
<evidence type="ECO:0000256" key="1">
    <source>
        <dbReference type="SAM" id="MobiDB-lite"/>
    </source>
</evidence>
<feature type="compositionally biased region" description="Low complexity" evidence="1">
    <location>
        <begin position="101"/>
        <end position="113"/>
    </location>
</feature>
<sequence length="125" mass="14380">MTERIRSTNVRFNLDKEIPAQAWQYLQTMDRQEFKSYSQVIAAALVDYFDRYYKNREDPYLETREREEQFVQQIVSAVERSMEKALPVFLAGCMAGLSKSDAAAPPAESPATDPDADVDWDFLGE</sequence>
<reference evidence="2" key="1">
    <citation type="journal article" date="2021" name="PeerJ">
        <title>Extensive microbial diversity within the chicken gut microbiome revealed by metagenomics and culture.</title>
        <authorList>
            <person name="Gilroy R."/>
            <person name="Ravi A."/>
            <person name="Getino M."/>
            <person name="Pursley I."/>
            <person name="Horton D.L."/>
            <person name="Alikhan N.F."/>
            <person name="Baker D."/>
            <person name="Gharbi K."/>
            <person name="Hall N."/>
            <person name="Watson M."/>
            <person name="Adriaenssens E.M."/>
            <person name="Foster-Nyarko E."/>
            <person name="Jarju S."/>
            <person name="Secka A."/>
            <person name="Antonio M."/>
            <person name="Oren A."/>
            <person name="Chaudhuri R.R."/>
            <person name="La Ragione R."/>
            <person name="Hildebrand F."/>
            <person name="Pallen M.J."/>
        </authorList>
    </citation>
    <scope>NUCLEOTIDE SEQUENCE</scope>
    <source>
        <strain evidence="2">CHK196-7946</strain>
    </source>
</reference>
<proteinExistence type="predicted"/>
<evidence type="ECO:0000313" key="2">
    <source>
        <dbReference type="EMBL" id="HJC73714.1"/>
    </source>
</evidence>
<gene>
    <name evidence="2" type="ORF">H9697_02010</name>
</gene>
<evidence type="ECO:0000313" key="3">
    <source>
        <dbReference type="Proteomes" id="UP000823902"/>
    </source>
</evidence>
<dbReference type="AlphaFoldDB" id="A0A9D2Q840"/>
<dbReference type="Proteomes" id="UP000823902">
    <property type="component" value="Unassembled WGS sequence"/>
</dbReference>
<feature type="region of interest" description="Disordered" evidence="1">
    <location>
        <begin position="99"/>
        <end position="125"/>
    </location>
</feature>
<organism evidence="2 3">
    <name type="scientific">Candidatus Mediterraneibacter faecavium</name>
    <dbReference type="NCBI Taxonomy" id="2838668"/>
    <lineage>
        <taxon>Bacteria</taxon>
        <taxon>Bacillati</taxon>
        <taxon>Bacillota</taxon>
        <taxon>Clostridia</taxon>
        <taxon>Lachnospirales</taxon>
        <taxon>Lachnospiraceae</taxon>
        <taxon>Mediterraneibacter</taxon>
    </lineage>
</organism>
<name>A0A9D2Q840_9FIRM</name>
<protein>
    <submittedName>
        <fullName evidence="2">Adenylate cyclase</fullName>
    </submittedName>
</protein>